<gene>
    <name evidence="7" type="ORF">Bccel_4829</name>
</gene>
<dbReference type="Gene3D" id="3.40.50.150">
    <property type="entry name" value="Vaccinia Virus protein VP39"/>
    <property type="match status" value="1"/>
</dbReference>
<reference evidence="8" key="1">
    <citation type="submission" date="2015-07" db="EMBL/GenBank/DDBJ databases">
        <title>Near-Complete Genome Sequence of the Cellulolytic Bacterium Bacteroides (Pseudobacteroides) cellulosolvens ATCC 35603.</title>
        <authorList>
            <person name="Dassa B."/>
            <person name="Utturkar S.M."/>
            <person name="Klingeman D.M."/>
            <person name="Hurt R.A."/>
            <person name="Keller M."/>
            <person name="Xu J."/>
            <person name="Reddy Y.H.K."/>
            <person name="Borovok I."/>
            <person name="Grinberg I.R."/>
            <person name="Lamed R."/>
            <person name="Zhivin O."/>
            <person name="Bayer E.A."/>
            <person name="Brown S.D."/>
        </authorList>
    </citation>
    <scope>NUCLEOTIDE SEQUENCE [LARGE SCALE GENOMIC DNA]</scope>
    <source>
        <strain evidence="8">DSM 2933</strain>
    </source>
</reference>
<dbReference type="AlphaFoldDB" id="A0A0L6JV72"/>
<evidence type="ECO:0000256" key="1">
    <source>
        <dbReference type="ARBA" id="ARBA00001541"/>
    </source>
</evidence>
<evidence type="ECO:0000313" key="7">
    <source>
        <dbReference type="EMBL" id="KNY29555.1"/>
    </source>
</evidence>
<evidence type="ECO:0000256" key="5">
    <source>
        <dbReference type="ARBA" id="ARBA00022691"/>
    </source>
</evidence>
<dbReference type="InterPro" id="IPR036804">
    <property type="entry name" value="CheR_N_sf"/>
</dbReference>
<dbReference type="PATRIC" id="fig|398512.5.peg.5060"/>
<dbReference type="Pfam" id="PF01739">
    <property type="entry name" value="CheR"/>
    <property type="match status" value="1"/>
</dbReference>
<dbReference type="PANTHER" id="PTHR24422:SF21">
    <property type="entry name" value="CHEMOTAXIS PROTEIN METHYLTRANSFERASE 1"/>
    <property type="match status" value="1"/>
</dbReference>
<dbReference type="Pfam" id="PF03705">
    <property type="entry name" value="CheR_N"/>
    <property type="match status" value="1"/>
</dbReference>
<dbReference type="InterPro" id="IPR022641">
    <property type="entry name" value="CheR_N"/>
</dbReference>
<evidence type="ECO:0000313" key="8">
    <source>
        <dbReference type="Proteomes" id="UP000036923"/>
    </source>
</evidence>
<keyword evidence="4 7" id="KW-0808">Transferase</keyword>
<dbReference type="InterPro" id="IPR022642">
    <property type="entry name" value="CheR_C"/>
</dbReference>
<dbReference type="Proteomes" id="UP000036923">
    <property type="component" value="Unassembled WGS sequence"/>
</dbReference>
<dbReference type="EC" id="2.1.1.80" evidence="2"/>
<evidence type="ECO:0000256" key="3">
    <source>
        <dbReference type="ARBA" id="ARBA00022603"/>
    </source>
</evidence>
<dbReference type="PRINTS" id="PR00996">
    <property type="entry name" value="CHERMTFRASE"/>
</dbReference>
<accession>A0A0L6JV72</accession>
<dbReference type="eggNOG" id="COG1352">
    <property type="taxonomic scope" value="Bacteria"/>
</dbReference>
<dbReference type="STRING" id="398512.Bccel_4829"/>
<name>A0A0L6JV72_9FIRM</name>
<proteinExistence type="predicted"/>
<evidence type="ECO:0000256" key="2">
    <source>
        <dbReference type="ARBA" id="ARBA00012534"/>
    </source>
</evidence>
<dbReference type="InterPro" id="IPR050903">
    <property type="entry name" value="Bact_Chemotaxis_MeTrfase"/>
</dbReference>
<organism evidence="7 8">
    <name type="scientific">Pseudobacteroides cellulosolvens ATCC 35603 = DSM 2933</name>
    <dbReference type="NCBI Taxonomy" id="398512"/>
    <lineage>
        <taxon>Bacteria</taxon>
        <taxon>Bacillati</taxon>
        <taxon>Bacillota</taxon>
        <taxon>Clostridia</taxon>
        <taxon>Eubacteriales</taxon>
        <taxon>Oscillospiraceae</taxon>
        <taxon>Pseudobacteroides</taxon>
    </lineage>
</organism>
<dbReference type="Gene3D" id="1.10.155.10">
    <property type="entry name" value="Chemotaxis receptor methyltransferase CheR, N-terminal domain"/>
    <property type="match status" value="1"/>
</dbReference>
<keyword evidence="5" id="KW-0949">S-adenosyl-L-methionine</keyword>
<feature type="domain" description="CheR-type methyltransferase" evidence="6">
    <location>
        <begin position="1"/>
        <end position="283"/>
    </location>
</feature>
<dbReference type="InterPro" id="IPR029063">
    <property type="entry name" value="SAM-dependent_MTases_sf"/>
</dbReference>
<evidence type="ECO:0000259" key="6">
    <source>
        <dbReference type="PROSITE" id="PS50123"/>
    </source>
</evidence>
<dbReference type="RefSeq" id="WP_036935362.1">
    <property type="nucleotide sequence ID" value="NZ_JQKC01000001.1"/>
</dbReference>
<dbReference type="SMART" id="SM00138">
    <property type="entry name" value="MeTrc"/>
    <property type="match status" value="1"/>
</dbReference>
<dbReference type="SUPFAM" id="SSF47757">
    <property type="entry name" value="Chemotaxis receptor methyltransferase CheR, N-terminal domain"/>
    <property type="match status" value="1"/>
</dbReference>
<dbReference type="PROSITE" id="PS50123">
    <property type="entry name" value="CHER"/>
    <property type="match status" value="1"/>
</dbReference>
<protein>
    <recommendedName>
        <fullName evidence="2">protein-glutamate O-methyltransferase</fullName>
        <ecNumber evidence="2">2.1.1.80</ecNumber>
    </recommendedName>
</protein>
<dbReference type="PANTHER" id="PTHR24422">
    <property type="entry name" value="CHEMOTAXIS PROTEIN METHYLTRANSFERASE"/>
    <property type="match status" value="1"/>
</dbReference>
<dbReference type="GO" id="GO:0008983">
    <property type="term" value="F:protein-glutamate O-methyltransferase activity"/>
    <property type="evidence" value="ECO:0007669"/>
    <property type="project" value="UniProtKB-EC"/>
</dbReference>
<sequence length="285" mass="33516">MNATLTDNEFKLFKKYIEDKCGIEISEGKSYLIETRLYRLLVDSGLTSFEELYNLIMRANDLSLAERVIDAITTNETLWFRDKAPWLMLEKVLLPRFVEMLRKGQRRKIRLWSAAASTGQEAYSTAMCIDSWLARNGINDVTLSNFEILATDISHTVIDMARNGRYDAISVMRGLDPVIRDRYFKKEGTVWEIDNRIKSHVKFQQFNLQNNYLLLGKFDIVFCRYVLIYFSDSLKESVFSKLYGVMENDGMLFLGSSELYDKTDKYFEMMHVDNAVYYRRREQRL</sequence>
<evidence type="ECO:0000256" key="4">
    <source>
        <dbReference type="ARBA" id="ARBA00022679"/>
    </source>
</evidence>
<dbReference type="GO" id="GO:0032259">
    <property type="term" value="P:methylation"/>
    <property type="evidence" value="ECO:0007669"/>
    <property type="project" value="UniProtKB-KW"/>
</dbReference>
<dbReference type="OrthoDB" id="9816309at2"/>
<comment type="catalytic activity">
    <reaction evidence="1">
        <text>L-glutamyl-[protein] + S-adenosyl-L-methionine = [protein]-L-glutamate 5-O-methyl ester + S-adenosyl-L-homocysteine</text>
        <dbReference type="Rhea" id="RHEA:24452"/>
        <dbReference type="Rhea" id="RHEA-COMP:10208"/>
        <dbReference type="Rhea" id="RHEA-COMP:10311"/>
        <dbReference type="ChEBI" id="CHEBI:29973"/>
        <dbReference type="ChEBI" id="CHEBI:57856"/>
        <dbReference type="ChEBI" id="CHEBI:59789"/>
        <dbReference type="ChEBI" id="CHEBI:82795"/>
        <dbReference type="EC" id="2.1.1.80"/>
    </reaction>
</comment>
<comment type="caution">
    <text evidence="7">The sequence shown here is derived from an EMBL/GenBank/DDBJ whole genome shotgun (WGS) entry which is preliminary data.</text>
</comment>
<dbReference type="InterPro" id="IPR000780">
    <property type="entry name" value="CheR_MeTrfase"/>
</dbReference>
<dbReference type="SUPFAM" id="SSF53335">
    <property type="entry name" value="S-adenosyl-L-methionine-dependent methyltransferases"/>
    <property type="match status" value="1"/>
</dbReference>
<keyword evidence="3 7" id="KW-0489">Methyltransferase</keyword>
<dbReference type="EMBL" id="LGTC01000001">
    <property type="protein sequence ID" value="KNY29555.1"/>
    <property type="molecule type" value="Genomic_DNA"/>
</dbReference>
<keyword evidence="8" id="KW-1185">Reference proteome</keyword>